<name>A0AAP4FUX8_9ENTR</name>
<evidence type="ECO:0000313" key="2">
    <source>
        <dbReference type="Proteomes" id="UP001223214"/>
    </source>
</evidence>
<dbReference type="Proteomes" id="UP001223214">
    <property type="component" value="Unassembled WGS sequence"/>
</dbReference>
<dbReference type="Pfam" id="PF16786">
    <property type="entry name" value="RecA_dep_nuc"/>
    <property type="match status" value="1"/>
</dbReference>
<evidence type="ECO:0000313" key="1">
    <source>
        <dbReference type="EMBL" id="MDK9364190.1"/>
    </source>
</evidence>
<sequence>MSKSKTKAEILHLSRVAALGCIVCRNLNLGETPAEIHHCSKGTGLSVRADNFHVIPLCHIHHRAGGHGVAIHAGRKTWEAHYGTEGELLEQVRAEMGLPS</sequence>
<accession>A0AAP4FUX8</accession>
<dbReference type="RefSeq" id="WP_285149513.1">
    <property type="nucleotide sequence ID" value="NZ_JASSOM010000056.1"/>
</dbReference>
<dbReference type="AlphaFoldDB" id="A0AAP4FUX8"/>
<keyword evidence="2" id="KW-1185">Reference proteome</keyword>
<gene>
    <name evidence="1" type="ORF">QQF32_13385</name>
</gene>
<proteinExistence type="predicted"/>
<organism evidence="1 2">
    <name type="scientific">Lelliottia wanjuensis</name>
    <dbReference type="NCBI Taxonomy" id="3050585"/>
    <lineage>
        <taxon>Bacteria</taxon>
        <taxon>Pseudomonadati</taxon>
        <taxon>Pseudomonadota</taxon>
        <taxon>Gammaproteobacteria</taxon>
        <taxon>Enterobacterales</taxon>
        <taxon>Enterobacteriaceae</taxon>
        <taxon>Lelliottia</taxon>
    </lineage>
</organism>
<dbReference type="InterPro" id="IPR031875">
    <property type="entry name" value="RecA_dep_nuc"/>
</dbReference>
<protein>
    <submittedName>
        <fullName evidence="1">Ref family recombination enhancement nuclease</fullName>
    </submittedName>
</protein>
<comment type="caution">
    <text evidence="1">The sequence shown here is derived from an EMBL/GenBank/DDBJ whole genome shotgun (WGS) entry which is preliminary data.</text>
</comment>
<dbReference type="Gene3D" id="3.30.40.190">
    <property type="match status" value="1"/>
</dbReference>
<reference evidence="1 2" key="1">
    <citation type="submission" date="2023-06" db="EMBL/GenBank/DDBJ databases">
        <title>Identification and characterization of antibiotic-resistant Gram-negative bacteria.</title>
        <authorList>
            <person name="Cho G.-S."/>
            <person name="Lee J."/>
            <person name="Tai E."/>
            <person name="Jeong S."/>
            <person name="Kim I."/>
            <person name="Kim B.-E."/>
            <person name="Jeong M.-I."/>
            <person name="Oh K.-K."/>
            <person name="Franz C.M.A.P."/>
        </authorList>
    </citation>
    <scope>NUCLEOTIDE SEQUENCE [LARGE SCALE GENOMIC DNA]</scope>
    <source>
        <strain evidence="1 2">V106_12</strain>
    </source>
</reference>
<dbReference type="EMBL" id="JASSOM010000056">
    <property type="protein sequence ID" value="MDK9364190.1"/>
    <property type="molecule type" value="Genomic_DNA"/>
</dbReference>